<dbReference type="RefSeq" id="WP_162086125.1">
    <property type="nucleotide sequence ID" value="NZ_AP021881.1"/>
</dbReference>
<dbReference type="InterPro" id="IPR000100">
    <property type="entry name" value="RNase_P"/>
</dbReference>
<evidence type="ECO:0000313" key="9">
    <source>
        <dbReference type="EMBL" id="BBP02499.1"/>
    </source>
</evidence>
<organism evidence="9 10">
    <name type="scientific">Sulfuriferula nivalis</name>
    <dbReference type="NCBI Taxonomy" id="2675298"/>
    <lineage>
        <taxon>Bacteria</taxon>
        <taxon>Pseudomonadati</taxon>
        <taxon>Pseudomonadota</taxon>
        <taxon>Betaproteobacteria</taxon>
        <taxon>Nitrosomonadales</taxon>
        <taxon>Sulfuricellaceae</taxon>
        <taxon>Sulfuriferula</taxon>
    </lineage>
</organism>
<dbReference type="NCBIfam" id="TIGR00188">
    <property type="entry name" value="rnpA"/>
    <property type="match status" value="1"/>
</dbReference>
<reference evidence="10" key="1">
    <citation type="submission" date="2019-11" db="EMBL/GenBank/DDBJ databases">
        <title>Isolation and characterization of a novel species in the genus Sulfuriferula.</title>
        <authorList>
            <person name="Mochizuki J."/>
            <person name="Kojima H."/>
            <person name="Fukui M."/>
        </authorList>
    </citation>
    <scope>NUCLEOTIDE SEQUENCE [LARGE SCALE GENOMIC DNA]</scope>
    <source>
        <strain evidence="10">SGTM</strain>
    </source>
</reference>
<proteinExistence type="inferred from homology"/>
<evidence type="ECO:0000256" key="5">
    <source>
        <dbReference type="ARBA" id="ARBA00022801"/>
    </source>
</evidence>
<keyword evidence="6 7" id="KW-0694">RNA-binding</keyword>
<dbReference type="Pfam" id="PF00825">
    <property type="entry name" value="Ribonuclease_P"/>
    <property type="match status" value="1"/>
</dbReference>
<dbReference type="PROSITE" id="PS00648">
    <property type="entry name" value="RIBONUCLEASE_P"/>
    <property type="match status" value="1"/>
</dbReference>
<keyword evidence="3 7" id="KW-0540">Nuclease</keyword>
<comment type="function">
    <text evidence="1 7">RNaseP catalyzes the removal of the 5'-leader sequence from pre-tRNA to produce the mature 5'-terminus. It can also cleave other RNA substrates such as 4.5S RNA. The protein component plays an auxiliary but essential role in vivo by binding to the 5'-leader sequence and broadening the substrate specificity of the ribozyme.</text>
</comment>
<dbReference type="InterPro" id="IPR020539">
    <property type="entry name" value="RNase_P_CS"/>
</dbReference>
<dbReference type="Proteomes" id="UP000463939">
    <property type="component" value="Chromosome"/>
</dbReference>
<evidence type="ECO:0000256" key="6">
    <source>
        <dbReference type="ARBA" id="ARBA00022884"/>
    </source>
</evidence>
<protein>
    <recommendedName>
        <fullName evidence="7 8">Ribonuclease P protein component</fullName>
        <shortName evidence="7">RNase P protein</shortName>
        <shortName evidence="7">RNaseP protein</shortName>
        <ecNumber evidence="7 8">3.1.26.5</ecNumber>
    </recommendedName>
    <alternativeName>
        <fullName evidence="7">Protein C5</fullName>
    </alternativeName>
</protein>
<evidence type="ECO:0000256" key="8">
    <source>
        <dbReference type="NCBIfam" id="TIGR00188"/>
    </source>
</evidence>
<dbReference type="AlphaFoldDB" id="A0A809RKJ7"/>
<dbReference type="PANTHER" id="PTHR33992">
    <property type="entry name" value="RIBONUCLEASE P PROTEIN COMPONENT"/>
    <property type="match status" value="1"/>
</dbReference>
<sequence length="120" mass="14084">MNIRYTFPRSCRLLKTDEYSSVFNFRCGKTGQYLNIYAKPNIENSSARLGIVVGKKQLRTAVARNLAKRVVRDMFRLHRNELPNLDYIVRINKPFTKDESNVVRNELILLFKKSKRCLDS</sequence>
<comment type="subunit">
    <text evidence="7">Consists of a catalytic RNA component (M1 or rnpB) and a protein subunit.</text>
</comment>
<name>A0A809RKJ7_9PROT</name>
<gene>
    <name evidence="7 9" type="primary">rnpA</name>
    <name evidence="9" type="ORF">SFSGTM_32070</name>
</gene>
<comment type="similarity">
    <text evidence="7">Belongs to the RnpA family.</text>
</comment>
<dbReference type="SUPFAM" id="SSF54211">
    <property type="entry name" value="Ribosomal protein S5 domain 2-like"/>
    <property type="match status" value="1"/>
</dbReference>
<evidence type="ECO:0000313" key="10">
    <source>
        <dbReference type="Proteomes" id="UP000463939"/>
    </source>
</evidence>
<evidence type="ECO:0000256" key="1">
    <source>
        <dbReference type="ARBA" id="ARBA00002663"/>
    </source>
</evidence>
<accession>A0A809RKJ7</accession>
<dbReference type="GO" id="GO:0000049">
    <property type="term" value="F:tRNA binding"/>
    <property type="evidence" value="ECO:0007669"/>
    <property type="project" value="UniProtKB-UniRule"/>
</dbReference>
<dbReference type="EMBL" id="AP021881">
    <property type="protein sequence ID" value="BBP02499.1"/>
    <property type="molecule type" value="Genomic_DNA"/>
</dbReference>
<keyword evidence="5 7" id="KW-0378">Hydrolase</keyword>
<evidence type="ECO:0000256" key="3">
    <source>
        <dbReference type="ARBA" id="ARBA00022722"/>
    </source>
</evidence>
<evidence type="ECO:0000256" key="4">
    <source>
        <dbReference type="ARBA" id="ARBA00022759"/>
    </source>
</evidence>
<dbReference type="KEGG" id="sniv:SFSGTM_32070"/>
<dbReference type="GO" id="GO:0004526">
    <property type="term" value="F:ribonuclease P activity"/>
    <property type="evidence" value="ECO:0007669"/>
    <property type="project" value="UniProtKB-UniRule"/>
</dbReference>
<dbReference type="InterPro" id="IPR014721">
    <property type="entry name" value="Ribsml_uS5_D2-typ_fold_subgr"/>
</dbReference>
<dbReference type="InterPro" id="IPR020568">
    <property type="entry name" value="Ribosomal_Su5_D2-typ_SF"/>
</dbReference>
<dbReference type="GO" id="GO:0042781">
    <property type="term" value="F:3'-tRNA processing endoribonuclease activity"/>
    <property type="evidence" value="ECO:0007669"/>
    <property type="project" value="TreeGrafter"/>
</dbReference>
<keyword evidence="2 7" id="KW-0819">tRNA processing</keyword>
<dbReference type="HAMAP" id="MF_00227">
    <property type="entry name" value="RNase_P"/>
    <property type="match status" value="1"/>
</dbReference>
<dbReference type="GO" id="GO:0030677">
    <property type="term" value="C:ribonuclease P complex"/>
    <property type="evidence" value="ECO:0007669"/>
    <property type="project" value="TreeGrafter"/>
</dbReference>
<dbReference type="Gene3D" id="3.30.230.10">
    <property type="match status" value="1"/>
</dbReference>
<keyword evidence="4 7" id="KW-0255">Endonuclease</keyword>
<dbReference type="EC" id="3.1.26.5" evidence="7 8"/>
<comment type="catalytic activity">
    <reaction evidence="7">
        <text>Endonucleolytic cleavage of RNA, removing 5'-extranucleotides from tRNA precursor.</text>
        <dbReference type="EC" id="3.1.26.5"/>
    </reaction>
</comment>
<dbReference type="GO" id="GO:0001682">
    <property type="term" value="P:tRNA 5'-leader removal"/>
    <property type="evidence" value="ECO:0007669"/>
    <property type="project" value="UniProtKB-UniRule"/>
</dbReference>
<evidence type="ECO:0000256" key="7">
    <source>
        <dbReference type="HAMAP-Rule" id="MF_00227"/>
    </source>
</evidence>
<keyword evidence="10" id="KW-1185">Reference proteome</keyword>
<evidence type="ECO:0000256" key="2">
    <source>
        <dbReference type="ARBA" id="ARBA00022694"/>
    </source>
</evidence>
<dbReference type="PANTHER" id="PTHR33992:SF1">
    <property type="entry name" value="RIBONUCLEASE P PROTEIN COMPONENT"/>
    <property type="match status" value="1"/>
</dbReference>